<organism evidence="5 6">
    <name type="scientific">Fusicatenibacter faecihominis</name>
    <dbReference type="NCBI Taxonomy" id="2881276"/>
    <lineage>
        <taxon>Bacteria</taxon>
        <taxon>Bacillati</taxon>
        <taxon>Bacillota</taxon>
        <taxon>Clostridia</taxon>
        <taxon>Lachnospirales</taxon>
        <taxon>Lachnospiraceae</taxon>
        <taxon>Fusicatenibacter</taxon>
    </lineage>
</organism>
<accession>A0AAE3J5F9</accession>
<dbReference type="Pfam" id="PF19077">
    <property type="entry name" value="Big_13"/>
    <property type="match status" value="1"/>
</dbReference>
<evidence type="ECO:0000256" key="1">
    <source>
        <dbReference type="SAM" id="MobiDB-lite"/>
    </source>
</evidence>
<feature type="compositionally biased region" description="Acidic residues" evidence="1">
    <location>
        <begin position="45"/>
        <end position="75"/>
    </location>
</feature>
<keyword evidence="3" id="KW-0732">Signal</keyword>
<protein>
    <submittedName>
        <fullName evidence="5">Ig-like domain-containing protein</fullName>
    </submittedName>
</protein>
<feature type="compositionally biased region" description="Low complexity" evidence="1">
    <location>
        <begin position="223"/>
        <end position="234"/>
    </location>
</feature>
<dbReference type="Proteomes" id="UP001197875">
    <property type="component" value="Unassembled WGS sequence"/>
</dbReference>
<evidence type="ECO:0000256" key="3">
    <source>
        <dbReference type="SAM" id="SignalP"/>
    </source>
</evidence>
<name>A0AAE3J5F9_9FIRM</name>
<feature type="compositionally biased region" description="Basic and acidic residues" evidence="1">
    <location>
        <begin position="169"/>
        <end position="180"/>
    </location>
</feature>
<feature type="region of interest" description="Disordered" evidence="1">
    <location>
        <begin position="36"/>
        <end position="268"/>
    </location>
</feature>
<dbReference type="InterPro" id="IPR013783">
    <property type="entry name" value="Ig-like_fold"/>
</dbReference>
<proteinExistence type="predicted"/>
<feature type="chain" id="PRO_5042283550" evidence="3">
    <location>
        <begin position="25"/>
        <end position="1089"/>
    </location>
</feature>
<keyword evidence="6" id="KW-1185">Reference proteome</keyword>
<feature type="compositionally biased region" description="Low complexity" evidence="1">
    <location>
        <begin position="196"/>
        <end position="216"/>
    </location>
</feature>
<feature type="compositionally biased region" description="Acidic residues" evidence="1">
    <location>
        <begin position="120"/>
        <end position="131"/>
    </location>
</feature>
<keyword evidence="2" id="KW-0472">Membrane</keyword>
<dbReference type="EMBL" id="JAJEPR010000005">
    <property type="protein sequence ID" value="MCC2189117.1"/>
    <property type="molecule type" value="Genomic_DNA"/>
</dbReference>
<gene>
    <name evidence="5" type="ORF">LKD71_04645</name>
</gene>
<sequence length="1089" mass="120251">MKNKKWMTAACTAALLGAPLQSLSFLGDNYFLESKGSEEQGALGEETESESETETETESESETETESETGTESESEIAPVDGEEMDTKSVTKAPAESETAAESVETEAAESESEHATEAPAEEMTESEVVTEGERESEVMSEQETEMGSEDITKDETEANTEAGTEPGESERETGSKENTEPVTEPMETESESETVSEPVETETVTEIPTEPVTEPVTEEPVTEPAETEVPTEPAETESETEVVTEPVETESPTEPAETEPVTEPPTEPQRRLIVEQIAVNLPGGEKVYDGTSRIPLSVKTRQEGKGRVGLEIYGEAESADAGVWKVKPVTVLTGTDAGKFELELPRGELTVRIKKRSLTICISDALKEYGAPFSIQGLQFKERSPVQVSGFVRDGVPTSEAPAGFEAPGIDFDLSVIRTDSPMYQNGELITYAGALVPASRGDGTLTGNATENYYFDLSTCQKGSITLVEGKNPSYQVEVRNGKGFYDKDGIFWVSKGSVLLARPDKGSGFNQPILSDAVTEAGEWVFALERRDRDGSLLASSAKNGFRYRIDDRPPEMKLTGDAKSAGGRIYKRNCQLMGTEIVDKESGLNTVEYSVAFLTEKGKTQDYRPYQPGSAIALEEEGTWQVLFRLRDQVGNERKVTSQTIVIDRTDPVVSVQGVMEGKSYQKEETVAAFVEDENLSAKTAVCEVKDQLGRTVFTPARETENGKKLSYDFSTARLADGSYTLFVQAEDLAGNQTEKSVSFRVNRSGSLYTLSSRTAGIGTTYYIRNAENLEVTERNRDQLSKKAIVCVKDGSFRILQEGRDYQTTIQKVGERWLYRYQIFRKCFLEEGVYTLAFQSLDQAGNQSDSREKNTFLEFCIDRTGPVSFLTGLPEDLEPGEAEFTIQARDNGKLAYMELWRNGERLFRTTREKTEVAVELSGTTDFRILAVDQAGNESWSENYRVYVGAEGKKQRQEEDPKEIKTEVWGLNRAGAETEMEETGEIKTLIQRKRMELAAGTKISRGSQTLDEVEELCSGDGWYLKEAGAPEKTGNDRSEETEEVLTVLSEEQEAETETSGLKKGVWILGLLTMWMGAVSWVIRKFQ</sequence>
<reference evidence="5 6" key="1">
    <citation type="submission" date="2021-10" db="EMBL/GenBank/DDBJ databases">
        <title>Anaerobic single-cell dispensing facilitates the cultivation of human gut bacteria.</title>
        <authorList>
            <person name="Afrizal A."/>
        </authorList>
    </citation>
    <scope>NUCLEOTIDE SEQUENCE [LARGE SCALE GENOMIC DNA]</scope>
    <source>
        <strain evidence="5 6">CLA-AA-H277</strain>
    </source>
</reference>
<evidence type="ECO:0000256" key="2">
    <source>
        <dbReference type="SAM" id="Phobius"/>
    </source>
</evidence>
<dbReference type="InterPro" id="IPR044016">
    <property type="entry name" value="Big_13"/>
</dbReference>
<feature type="compositionally biased region" description="Low complexity" evidence="1">
    <location>
        <begin position="93"/>
        <end position="103"/>
    </location>
</feature>
<dbReference type="Gene3D" id="2.60.40.10">
    <property type="entry name" value="Immunoglobulins"/>
    <property type="match status" value="1"/>
</dbReference>
<feature type="domain" description="Bacterial Ig-like" evidence="4">
    <location>
        <begin position="699"/>
        <end position="750"/>
    </location>
</feature>
<evidence type="ECO:0000259" key="4">
    <source>
        <dbReference type="Pfam" id="PF19077"/>
    </source>
</evidence>
<keyword evidence="2" id="KW-0812">Transmembrane</keyword>
<dbReference type="RefSeq" id="WP_227614550.1">
    <property type="nucleotide sequence ID" value="NZ_JAJEPR010000005.1"/>
</dbReference>
<feature type="transmembrane region" description="Helical" evidence="2">
    <location>
        <begin position="1067"/>
        <end position="1085"/>
    </location>
</feature>
<evidence type="ECO:0000313" key="5">
    <source>
        <dbReference type="EMBL" id="MCC2189117.1"/>
    </source>
</evidence>
<comment type="caution">
    <text evidence="5">The sequence shown here is derived from an EMBL/GenBank/DDBJ whole genome shotgun (WGS) entry which is preliminary data.</text>
</comment>
<feature type="compositionally biased region" description="Acidic residues" evidence="1">
    <location>
        <begin position="139"/>
        <end position="149"/>
    </location>
</feature>
<evidence type="ECO:0000313" key="6">
    <source>
        <dbReference type="Proteomes" id="UP001197875"/>
    </source>
</evidence>
<feature type="signal peptide" evidence="3">
    <location>
        <begin position="1"/>
        <end position="24"/>
    </location>
</feature>
<feature type="compositionally biased region" description="Low complexity" evidence="1">
    <location>
        <begin position="244"/>
        <end position="262"/>
    </location>
</feature>
<dbReference type="AlphaFoldDB" id="A0AAE3J5F9"/>
<keyword evidence="2" id="KW-1133">Transmembrane helix</keyword>